<accession>A0A7W7VWM6</accession>
<dbReference type="AlphaFoldDB" id="A0A7W7VWM6"/>
<gene>
    <name evidence="3" type="ORF">FHR34_004599</name>
</gene>
<evidence type="ECO:0000313" key="4">
    <source>
        <dbReference type="Proteomes" id="UP000540506"/>
    </source>
</evidence>
<reference evidence="3 4" key="1">
    <citation type="submission" date="2020-08" db="EMBL/GenBank/DDBJ databases">
        <title>Sequencing the genomes of 1000 actinobacteria strains.</title>
        <authorList>
            <person name="Klenk H.-P."/>
        </authorList>
    </citation>
    <scope>NUCLEOTIDE SEQUENCE [LARGE SCALE GENOMIC DNA]</scope>
    <source>
        <strain evidence="3 4">DSM 41654</strain>
    </source>
</reference>
<feature type="domain" description="ATP-grasp" evidence="2">
    <location>
        <begin position="135"/>
        <end position="199"/>
    </location>
</feature>
<evidence type="ECO:0000259" key="2">
    <source>
        <dbReference type="Pfam" id="PF14243"/>
    </source>
</evidence>
<comment type="caution">
    <text evidence="3">The sequence shown here is derived from an EMBL/GenBank/DDBJ whole genome shotgun (WGS) entry which is preliminary data.</text>
</comment>
<protein>
    <recommendedName>
        <fullName evidence="2">ATP-grasp domain-containing protein</fullName>
    </recommendedName>
</protein>
<keyword evidence="4" id="KW-1185">Reference proteome</keyword>
<organism evidence="3 4">
    <name type="scientific">Kitasatospora kifunensis</name>
    <name type="common">Streptomyces kifunensis</name>
    <dbReference type="NCBI Taxonomy" id="58351"/>
    <lineage>
        <taxon>Bacteria</taxon>
        <taxon>Bacillati</taxon>
        <taxon>Actinomycetota</taxon>
        <taxon>Actinomycetes</taxon>
        <taxon>Kitasatosporales</taxon>
        <taxon>Streptomycetaceae</taxon>
        <taxon>Kitasatospora</taxon>
    </lineage>
</organism>
<name>A0A7W7VWM6_KITKI</name>
<proteinExistence type="predicted"/>
<evidence type="ECO:0000256" key="1">
    <source>
        <dbReference type="SAM" id="MobiDB-lite"/>
    </source>
</evidence>
<dbReference type="InterPro" id="IPR025643">
    <property type="entry name" value="R2K_3"/>
</dbReference>
<sequence length="340" mass="35853">MPAPTILLPQDPLNPRRVDPHYSYESQLVRGLGGETAFVDHDALLAGDAAEGVRRVPLDIGPAWYRGWMLPVTAYAAFGRALAERGCHLLTSAAAYATAHELPGWYSTFEGATPDSVWLSAAHGPAELANAVAKLGGHGPAIVKDFVKSRKHEWHEACFIPELADLPAVAQVVDRFVELQGEFLAGGVVLRRFHAFAPAESVDESEQAIGGGWGRTRRPASGARPLADGERPVGGGQGAGERSDGGPSDGGPAAEARVWWVDGEPVLSGPHPDTPEVFPAPDLTQVRSLVRALGCRFVTTDLALRADGGGWMVVEVGDGQVSDLPRGTEVSGLLSSLIST</sequence>
<dbReference type="Pfam" id="PF14243">
    <property type="entry name" value="R2K_3"/>
    <property type="match status" value="2"/>
</dbReference>
<dbReference type="Proteomes" id="UP000540506">
    <property type="component" value="Unassembled WGS sequence"/>
</dbReference>
<dbReference type="EMBL" id="JACHJV010000001">
    <property type="protein sequence ID" value="MBB4925606.1"/>
    <property type="molecule type" value="Genomic_DNA"/>
</dbReference>
<feature type="region of interest" description="Disordered" evidence="1">
    <location>
        <begin position="204"/>
        <end position="254"/>
    </location>
</feature>
<dbReference type="RefSeq" id="WP_246560043.1">
    <property type="nucleotide sequence ID" value="NZ_JACHJV010000001.1"/>
</dbReference>
<evidence type="ECO:0000313" key="3">
    <source>
        <dbReference type="EMBL" id="MBB4925606.1"/>
    </source>
</evidence>
<feature type="domain" description="ATP-grasp" evidence="2">
    <location>
        <begin position="253"/>
        <end position="337"/>
    </location>
</feature>